<protein>
    <recommendedName>
        <fullName evidence="1">DUF5018 domain-containing protein</fullName>
    </recommendedName>
</protein>
<accession>A0A015SJR8</accession>
<proteinExistence type="predicted"/>
<dbReference type="Gene3D" id="2.60.40.4120">
    <property type="match status" value="1"/>
</dbReference>
<comment type="caution">
    <text evidence="2">The sequence shown here is derived from an EMBL/GenBank/DDBJ whole genome shotgun (WGS) entry which is preliminary data.</text>
</comment>
<evidence type="ECO:0000313" key="3">
    <source>
        <dbReference type="Proteomes" id="UP000020529"/>
    </source>
</evidence>
<dbReference type="InterPro" id="IPR054460">
    <property type="entry name" value="DUF5018-rel"/>
</dbReference>
<name>A0A015SJR8_BACFG</name>
<sequence length="147" mass="15988">MLLLLMCVPIISSCSKEDLPAYEEAEITKVGAYHRFYSGDKDAITGENIVAEKELDRTNNIDSEHGVATAVFTIPAAGGKFTEAERAKVSLSNLVVYVNVSTAARVPPLDGSPKFGVPADWTREHKYSVMAADGTKKIWTVKVTLNK</sequence>
<evidence type="ECO:0000259" key="1">
    <source>
        <dbReference type="Pfam" id="PF22243"/>
    </source>
</evidence>
<feature type="domain" description="DUF5018" evidence="1">
    <location>
        <begin position="27"/>
        <end position="142"/>
    </location>
</feature>
<dbReference type="Proteomes" id="UP000020529">
    <property type="component" value="Unassembled WGS sequence"/>
</dbReference>
<reference evidence="2 3" key="1">
    <citation type="submission" date="2014-02" db="EMBL/GenBank/DDBJ databases">
        <authorList>
            <person name="Sears C."/>
            <person name="Carroll K."/>
            <person name="Sack B.R."/>
            <person name="Qadri F."/>
            <person name="Myers L.L."/>
            <person name="Chung G.-T."/>
            <person name="Escheverria P."/>
            <person name="Fraser C.M."/>
            <person name="Sadzewicz L."/>
            <person name="Shefchek K.A."/>
            <person name="Tallon L."/>
            <person name="Das S.P."/>
            <person name="Daugherty S."/>
            <person name="Mongodin E.F."/>
        </authorList>
    </citation>
    <scope>NUCLEOTIDE SEQUENCE [LARGE SCALE GENOMIC DNA]</scope>
    <source>
        <strain evidence="3">3988T(B)14</strain>
    </source>
</reference>
<dbReference type="PATRIC" id="fig|1339315.3.peg.4457"/>
<organism evidence="2 3">
    <name type="scientific">Bacteroides fragilis str. 3988T(B)14</name>
    <dbReference type="NCBI Taxonomy" id="1339315"/>
    <lineage>
        <taxon>Bacteria</taxon>
        <taxon>Pseudomonadati</taxon>
        <taxon>Bacteroidota</taxon>
        <taxon>Bacteroidia</taxon>
        <taxon>Bacteroidales</taxon>
        <taxon>Bacteroidaceae</taxon>
        <taxon>Bacteroides</taxon>
    </lineage>
</organism>
<dbReference type="AlphaFoldDB" id="A0A015SJR8"/>
<dbReference type="Pfam" id="PF22243">
    <property type="entry name" value="DUF5018-rel"/>
    <property type="match status" value="1"/>
</dbReference>
<dbReference type="EMBL" id="JGCY01000404">
    <property type="protein sequence ID" value="EXY72479.1"/>
    <property type="molecule type" value="Genomic_DNA"/>
</dbReference>
<gene>
    <name evidence="2" type="ORF">M124_3823</name>
</gene>
<evidence type="ECO:0000313" key="2">
    <source>
        <dbReference type="EMBL" id="EXY72479.1"/>
    </source>
</evidence>